<evidence type="ECO:0008006" key="3">
    <source>
        <dbReference type="Google" id="ProtNLM"/>
    </source>
</evidence>
<dbReference type="AlphaFoldDB" id="C4XNR1"/>
<evidence type="ECO:0000313" key="1">
    <source>
        <dbReference type="EMBL" id="BAH75062.1"/>
    </source>
</evidence>
<dbReference type="KEGG" id="dma:DMR_15710"/>
<name>C4XNR1_SOLM1</name>
<dbReference type="Pfam" id="PF08843">
    <property type="entry name" value="AbiEii"/>
    <property type="match status" value="1"/>
</dbReference>
<sequence length="227" mass="24627">MGMDGFIPMLDILPQAQRRLWPELDATPGQFTLYGGTALALRLGHRISVDFDFFSNEPFDPRLLVRDVPYLQDAEQVQVAANTLTCRVDRGGPVLVSFFGALGLGQVAPRLQVLGRKVWAASLADIAGTKVAVVQQRAEAKDYRDIDALLRHGLDLATALAAGRVVYGASFNPLISLKALSYFDDVPTLPEDVRARLRAAVAGVDPGRLPVLAPFKPRPGPESESRP</sequence>
<dbReference type="eggNOG" id="ENOG502ZAUV">
    <property type="taxonomic scope" value="Bacteria"/>
</dbReference>
<gene>
    <name evidence="1" type="ordered locus">DMR_15710</name>
</gene>
<protein>
    <recommendedName>
        <fullName evidence="3">Nucleotidyl transferase AbiEii toxin, Type IV TA system</fullName>
    </recommendedName>
</protein>
<dbReference type="HOGENOM" id="CLU_106275_1_0_7"/>
<dbReference type="InterPro" id="IPR014942">
    <property type="entry name" value="AbiEii"/>
</dbReference>
<reference evidence="1 2" key="1">
    <citation type="journal article" date="2009" name="Genome Res.">
        <title>Whole genome sequence of Desulfovibrio magneticus strain RS-1 revealed common gene clusters in magnetotactic bacteria.</title>
        <authorList>
            <person name="Nakazawa H."/>
            <person name="Arakaki A."/>
            <person name="Narita-Yamada S."/>
            <person name="Yashiro I."/>
            <person name="Jinno K."/>
            <person name="Aoki N."/>
            <person name="Tsuruyama A."/>
            <person name="Okamura Y."/>
            <person name="Tanikawa S."/>
            <person name="Fujita N."/>
            <person name="Takeyama H."/>
            <person name="Matsunaga T."/>
        </authorList>
    </citation>
    <scope>NUCLEOTIDE SEQUENCE [LARGE SCALE GENOMIC DNA]</scope>
    <source>
        <strain evidence="2">ATCC 700980 / DSM 13731 / RS-1</strain>
    </source>
</reference>
<keyword evidence="2" id="KW-1185">Reference proteome</keyword>
<dbReference type="EMBL" id="AP010904">
    <property type="protein sequence ID" value="BAH75062.1"/>
    <property type="molecule type" value="Genomic_DNA"/>
</dbReference>
<accession>C4XNR1</accession>
<evidence type="ECO:0000313" key="2">
    <source>
        <dbReference type="Proteomes" id="UP000009071"/>
    </source>
</evidence>
<dbReference type="Proteomes" id="UP000009071">
    <property type="component" value="Chromosome"/>
</dbReference>
<proteinExistence type="predicted"/>
<organism evidence="1 2">
    <name type="scientific">Solidesulfovibrio magneticus (strain ATCC 700980 / DSM 13731 / RS-1)</name>
    <name type="common">Desulfovibrio magneticus</name>
    <dbReference type="NCBI Taxonomy" id="573370"/>
    <lineage>
        <taxon>Bacteria</taxon>
        <taxon>Pseudomonadati</taxon>
        <taxon>Thermodesulfobacteriota</taxon>
        <taxon>Desulfovibrionia</taxon>
        <taxon>Desulfovibrionales</taxon>
        <taxon>Desulfovibrionaceae</taxon>
        <taxon>Solidesulfovibrio</taxon>
    </lineage>
</organism>
<dbReference type="STRING" id="573370.DMR_15710"/>